<evidence type="ECO:0000256" key="5">
    <source>
        <dbReference type="ARBA" id="ARBA00022801"/>
    </source>
</evidence>
<evidence type="ECO:0000313" key="10">
    <source>
        <dbReference type="Proteomes" id="UP001318860"/>
    </source>
</evidence>
<evidence type="ECO:0000313" key="9">
    <source>
        <dbReference type="EMBL" id="KAK6127251.1"/>
    </source>
</evidence>
<comment type="caution">
    <text evidence="9">The sequence shown here is derived from an EMBL/GenBank/DDBJ whole genome shotgun (WGS) entry which is preliminary data.</text>
</comment>
<dbReference type="Proteomes" id="UP001318860">
    <property type="component" value="Unassembled WGS sequence"/>
</dbReference>
<feature type="domain" description="Integrase zinc-binding" evidence="8">
    <location>
        <begin position="122"/>
        <end position="179"/>
    </location>
</feature>
<evidence type="ECO:0000259" key="8">
    <source>
        <dbReference type="Pfam" id="PF17921"/>
    </source>
</evidence>
<keyword evidence="4" id="KW-0255">Endonuclease</keyword>
<evidence type="ECO:0000259" key="7">
    <source>
        <dbReference type="Pfam" id="PF17917"/>
    </source>
</evidence>
<dbReference type="InterPro" id="IPR041588">
    <property type="entry name" value="Integrase_H2C2"/>
</dbReference>
<evidence type="ECO:0000256" key="2">
    <source>
        <dbReference type="ARBA" id="ARBA00022695"/>
    </source>
</evidence>
<evidence type="ECO:0000256" key="1">
    <source>
        <dbReference type="ARBA" id="ARBA00022679"/>
    </source>
</evidence>
<evidence type="ECO:0000256" key="3">
    <source>
        <dbReference type="ARBA" id="ARBA00022722"/>
    </source>
</evidence>
<keyword evidence="3" id="KW-0540">Nuclease</keyword>
<reference evidence="9 10" key="1">
    <citation type="journal article" date="2021" name="Comput. Struct. Biotechnol. J.">
        <title>De novo genome assembly of the potent medicinal plant Rehmannia glutinosa using nanopore technology.</title>
        <authorList>
            <person name="Ma L."/>
            <person name="Dong C."/>
            <person name="Song C."/>
            <person name="Wang X."/>
            <person name="Zheng X."/>
            <person name="Niu Y."/>
            <person name="Chen S."/>
            <person name="Feng W."/>
        </authorList>
    </citation>
    <scope>NUCLEOTIDE SEQUENCE [LARGE SCALE GENOMIC DNA]</scope>
    <source>
        <strain evidence="9">DH-2019</strain>
    </source>
</reference>
<protein>
    <recommendedName>
        <fullName evidence="11">Integrase zinc-binding domain-containing protein</fullName>
    </recommendedName>
</protein>
<dbReference type="SUPFAM" id="SSF56672">
    <property type="entry name" value="DNA/RNA polymerases"/>
    <property type="match status" value="1"/>
</dbReference>
<dbReference type="InterPro" id="IPR050951">
    <property type="entry name" value="Retrovirus_Pol_polyprotein"/>
</dbReference>
<accession>A0ABR0UXH5</accession>
<keyword evidence="5" id="KW-0378">Hydrolase</keyword>
<keyword evidence="2" id="KW-0548">Nucleotidyltransferase</keyword>
<dbReference type="InterPro" id="IPR043502">
    <property type="entry name" value="DNA/RNA_pol_sf"/>
</dbReference>
<dbReference type="Pfam" id="PF17921">
    <property type="entry name" value="Integrase_H2C2"/>
    <property type="match status" value="1"/>
</dbReference>
<keyword evidence="1" id="KW-0808">Transferase</keyword>
<proteinExistence type="predicted"/>
<evidence type="ECO:0000256" key="6">
    <source>
        <dbReference type="ARBA" id="ARBA00022918"/>
    </source>
</evidence>
<dbReference type="PANTHER" id="PTHR37984:SF5">
    <property type="entry name" value="PROTEIN NYNRIN-LIKE"/>
    <property type="match status" value="1"/>
</dbReference>
<dbReference type="Pfam" id="PF17917">
    <property type="entry name" value="RT_RNaseH"/>
    <property type="match status" value="1"/>
</dbReference>
<organism evidence="9 10">
    <name type="scientific">Rehmannia glutinosa</name>
    <name type="common">Chinese foxglove</name>
    <dbReference type="NCBI Taxonomy" id="99300"/>
    <lineage>
        <taxon>Eukaryota</taxon>
        <taxon>Viridiplantae</taxon>
        <taxon>Streptophyta</taxon>
        <taxon>Embryophyta</taxon>
        <taxon>Tracheophyta</taxon>
        <taxon>Spermatophyta</taxon>
        <taxon>Magnoliopsida</taxon>
        <taxon>eudicotyledons</taxon>
        <taxon>Gunneridae</taxon>
        <taxon>Pentapetalae</taxon>
        <taxon>asterids</taxon>
        <taxon>lamiids</taxon>
        <taxon>Lamiales</taxon>
        <taxon>Orobanchaceae</taxon>
        <taxon>Rehmannieae</taxon>
        <taxon>Rehmannia</taxon>
    </lineage>
</organism>
<dbReference type="EMBL" id="JABTTQ020001895">
    <property type="protein sequence ID" value="KAK6127251.1"/>
    <property type="molecule type" value="Genomic_DNA"/>
</dbReference>
<dbReference type="Gene3D" id="1.10.340.70">
    <property type="match status" value="1"/>
</dbReference>
<gene>
    <name evidence="9" type="ORF">DH2020_039014</name>
</gene>
<keyword evidence="10" id="KW-1185">Reference proteome</keyword>
<keyword evidence="6" id="KW-0695">RNA-directed DNA polymerase</keyword>
<dbReference type="PANTHER" id="PTHR37984">
    <property type="entry name" value="PROTEIN CBG26694"/>
    <property type="match status" value="1"/>
</dbReference>
<evidence type="ECO:0008006" key="11">
    <source>
        <dbReference type="Google" id="ProtNLM"/>
    </source>
</evidence>
<feature type="domain" description="Reverse transcriptase RNase H-like" evidence="7">
    <location>
        <begin position="5"/>
        <end position="58"/>
    </location>
</feature>
<dbReference type="InterPro" id="IPR041373">
    <property type="entry name" value="RT_RNaseH"/>
</dbReference>
<name>A0ABR0UXH5_REHGL</name>
<sequence>MQWGKVIAYASRQLKQHELNYPTHDLELVTVVHALKIWRHYLYGGKCDIYTDHKSLPPTNTKAIIYAIVVEPTLRNRIKKAQMNDTFLCKMRERALVGNIRGFAEAPDGTLTYEGRVCVPKDENLRREILEESHCTPYTVHPGGTKMYRDLRNTFWWRNMKSSIASFVESCLTCEQIKAKHQRPSGLLQPLEVPEWK</sequence>
<evidence type="ECO:0000256" key="4">
    <source>
        <dbReference type="ARBA" id="ARBA00022759"/>
    </source>
</evidence>